<name>A0A1E5NZ77_9ACTN</name>
<feature type="region of interest" description="Disordered" evidence="1">
    <location>
        <begin position="107"/>
        <end position="141"/>
    </location>
</feature>
<dbReference type="EMBL" id="MEHJ01000002">
    <property type="protein sequence ID" value="OEJ21622.1"/>
    <property type="molecule type" value="Genomic_DNA"/>
</dbReference>
<reference evidence="2 3" key="1">
    <citation type="submission" date="2016-08" db="EMBL/GenBank/DDBJ databases">
        <title>Complete genome sequence of Streptomyces agglomeratus strain 6-3-2, a novel anti-MRSA actinomycete isolated from Wuli of Tebit, China.</title>
        <authorList>
            <person name="Chen X."/>
        </authorList>
    </citation>
    <scope>NUCLEOTIDE SEQUENCE [LARGE SCALE GENOMIC DNA]</scope>
    <source>
        <strain evidence="2 3">6-3-2</strain>
    </source>
</reference>
<feature type="compositionally biased region" description="Basic and acidic residues" evidence="1">
    <location>
        <begin position="107"/>
        <end position="122"/>
    </location>
</feature>
<accession>A0A1E5NZ77</accession>
<evidence type="ECO:0000256" key="1">
    <source>
        <dbReference type="SAM" id="MobiDB-lite"/>
    </source>
</evidence>
<dbReference type="Proteomes" id="UP000095759">
    <property type="component" value="Unassembled WGS sequence"/>
</dbReference>
<organism evidence="2 3">
    <name type="scientific">Streptomyces agglomeratus</name>
    <dbReference type="NCBI Taxonomy" id="285458"/>
    <lineage>
        <taxon>Bacteria</taxon>
        <taxon>Bacillati</taxon>
        <taxon>Actinomycetota</taxon>
        <taxon>Actinomycetes</taxon>
        <taxon>Kitasatosporales</taxon>
        <taxon>Streptomycetaceae</taxon>
        <taxon>Streptomyces</taxon>
    </lineage>
</organism>
<proteinExistence type="predicted"/>
<evidence type="ECO:0000313" key="2">
    <source>
        <dbReference type="EMBL" id="OEJ21622.1"/>
    </source>
</evidence>
<feature type="compositionally biased region" description="Gly residues" evidence="1">
    <location>
        <begin position="129"/>
        <end position="141"/>
    </location>
</feature>
<protein>
    <submittedName>
        <fullName evidence="2">Uncharacterized protein</fullName>
    </submittedName>
</protein>
<dbReference type="AlphaFoldDB" id="A0A1E5NZ77"/>
<gene>
    <name evidence="2" type="ORF">AS594_39540</name>
</gene>
<evidence type="ECO:0000313" key="3">
    <source>
        <dbReference type="Proteomes" id="UP000095759"/>
    </source>
</evidence>
<keyword evidence="3" id="KW-1185">Reference proteome</keyword>
<comment type="caution">
    <text evidence="2">The sequence shown here is derived from an EMBL/GenBank/DDBJ whole genome shotgun (WGS) entry which is preliminary data.</text>
</comment>
<sequence length="141" mass="15471">MEAPEQLNVYSGTVVTNGEGVAVVELPDYFEALNTDFRYQLTVVGGFAQVVVSEEVRENRFTIATDNPEVKVSWQVSGVRQDAYARAHPFVVEEEKLEGERGKYLHPEAWGKPKEAGTEYERQTALFGQGDGDGQAGGASD</sequence>